<feature type="non-terminal residue" evidence="1">
    <location>
        <position position="95"/>
    </location>
</feature>
<reference evidence="1 2" key="1">
    <citation type="submission" date="2013-11" db="EMBL/GenBank/DDBJ databases">
        <title>Opisthorchis viverrini - life in the bile duct.</title>
        <authorList>
            <person name="Young N.D."/>
            <person name="Nagarajan N."/>
            <person name="Lin S.J."/>
            <person name="Korhonen P.K."/>
            <person name="Jex A.R."/>
            <person name="Hall R.S."/>
            <person name="Safavi-Hemami H."/>
            <person name="Kaewkong W."/>
            <person name="Bertrand D."/>
            <person name="Gao S."/>
            <person name="Seet Q."/>
            <person name="Wongkham S."/>
            <person name="Teh B.T."/>
            <person name="Wongkham C."/>
            <person name="Intapan P.M."/>
            <person name="Maleewong W."/>
            <person name="Yang X."/>
            <person name="Hu M."/>
            <person name="Wang Z."/>
            <person name="Hofmann A."/>
            <person name="Sternberg P.W."/>
            <person name="Tan P."/>
            <person name="Wang J."/>
            <person name="Gasser R.B."/>
        </authorList>
    </citation>
    <scope>NUCLEOTIDE SEQUENCE [LARGE SCALE GENOMIC DNA]</scope>
</reference>
<organism evidence="1 2">
    <name type="scientific">Opisthorchis viverrini</name>
    <name type="common">Southeast Asian liver fluke</name>
    <dbReference type="NCBI Taxonomy" id="6198"/>
    <lineage>
        <taxon>Eukaryota</taxon>
        <taxon>Metazoa</taxon>
        <taxon>Spiralia</taxon>
        <taxon>Lophotrochozoa</taxon>
        <taxon>Platyhelminthes</taxon>
        <taxon>Trematoda</taxon>
        <taxon>Digenea</taxon>
        <taxon>Opisthorchiida</taxon>
        <taxon>Opisthorchiata</taxon>
        <taxon>Opisthorchiidae</taxon>
        <taxon>Opisthorchis</taxon>
    </lineage>
</organism>
<dbReference type="Proteomes" id="UP000054324">
    <property type="component" value="Unassembled WGS sequence"/>
</dbReference>
<name>A0A075A5R0_OPIVI</name>
<proteinExistence type="predicted"/>
<sequence>MERKLEVDEVTRLPKDPTICTNILQKYVSPDQWNHCYSISDNEFYHENCSSESIQKALCYMTRTGQLMVILGEANELENPPLNMYGLMRPDLRYN</sequence>
<gene>
    <name evidence="1" type="ORF">T265_13081</name>
</gene>
<dbReference type="KEGG" id="ovi:T265_13081"/>
<dbReference type="EMBL" id="KL596653">
    <property type="protein sequence ID" value="KER30965.1"/>
    <property type="molecule type" value="Genomic_DNA"/>
</dbReference>
<dbReference type="CTD" id="20327249"/>
<keyword evidence="2" id="KW-1185">Reference proteome</keyword>
<evidence type="ECO:0000313" key="1">
    <source>
        <dbReference type="EMBL" id="KER30965.1"/>
    </source>
</evidence>
<dbReference type="AlphaFoldDB" id="A0A075A5R0"/>
<protein>
    <submittedName>
        <fullName evidence="1">Uncharacterized protein</fullName>
    </submittedName>
</protein>
<evidence type="ECO:0000313" key="2">
    <source>
        <dbReference type="Proteomes" id="UP000054324"/>
    </source>
</evidence>
<dbReference type="RefSeq" id="XP_009165360.1">
    <property type="nucleotide sequence ID" value="XM_009167096.1"/>
</dbReference>
<dbReference type="GeneID" id="20327249"/>
<accession>A0A075A5R0</accession>